<feature type="compositionally biased region" description="Basic and acidic residues" evidence="1">
    <location>
        <begin position="1088"/>
        <end position="1122"/>
    </location>
</feature>
<feature type="compositionally biased region" description="Basic and acidic residues" evidence="1">
    <location>
        <begin position="1301"/>
        <end position="1343"/>
    </location>
</feature>
<feature type="region of interest" description="Disordered" evidence="1">
    <location>
        <begin position="1192"/>
        <end position="1221"/>
    </location>
</feature>
<keyword evidence="2" id="KW-0812">Transmembrane</keyword>
<evidence type="ECO:0000313" key="4">
    <source>
        <dbReference type="Proteomes" id="UP000676194"/>
    </source>
</evidence>
<feature type="transmembrane region" description="Helical" evidence="2">
    <location>
        <begin position="57"/>
        <end position="75"/>
    </location>
</feature>
<protein>
    <recommendedName>
        <fullName evidence="5">DUF4175 family protein</fullName>
    </recommendedName>
</protein>
<dbReference type="KEGG" id="tsph:KIH39_26245"/>
<feature type="compositionally biased region" description="Basic and acidic residues" evidence="1">
    <location>
        <begin position="1131"/>
        <end position="1168"/>
    </location>
</feature>
<feature type="compositionally biased region" description="Polar residues" evidence="1">
    <location>
        <begin position="1211"/>
        <end position="1221"/>
    </location>
</feature>
<feature type="compositionally biased region" description="Low complexity" evidence="1">
    <location>
        <begin position="1473"/>
        <end position="1489"/>
    </location>
</feature>
<feature type="region of interest" description="Disordered" evidence="1">
    <location>
        <begin position="1088"/>
        <end position="1168"/>
    </location>
</feature>
<feature type="region of interest" description="Disordered" evidence="1">
    <location>
        <begin position="1249"/>
        <end position="1611"/>
    </location>
</feature>
<name>A0A8E6EV58_9BACT</name>
<evidence type="ECO:0000313" key="3">
    <source>
        <dbReference type="EMBL" id="QVL32290.1"/>
    </source>
</evidence>
<feature type="compositionally biased region" description="Basic and acidic residues" evidence="1">
    <location>
        <begin position="806"/>
        <end position="819"/>
    </location>
</feature>
<accession>A0A8E6EV58</accession>
<dbReference type="Proteomes" id="UP000676194">
    <property type="component" value="Chromosome"/>
</dbReference>
<gene>
    <name evidence="3" type="ORF">KIH39_26245</name>
</gene>
<dbReference type="RefSeq" id="WP_213497105.1">
    <property type="nucleotide sequence ID" value="NZ_CP074694.1"/>
</dbReference>
<feature type="region of interest" description="Disordered" evidence="1">
    <location>
        <begin position="670"/>
        <end position="700"/>
    </location>
</feature>
<keyword evidence="2" id="KW-1133">Transmembrane helix</keyword>
<feature type="region of interest" description="Disordered" evidence="1">
    <location>
        <begin position="796"/>
        <end position="819"/>
    </location>
</feature>
<feature type="compositionally biased region" description="Basic and acidic residues" evidence="1">
    <location>
        <begin position="1443"/>
        <end position="1460"/>
    </location>
</feature>
<feature type="compositionally biased region" description="Basic and acidic residues" evidence="1">
    <location>
        <begin position="560"/>
        <end position="576"/>
    </location>
</feature>
<evidence type="ECO:0000256" key="1">
    <source>
        <dbReference type="SAM" id="MobiDB-lite"/>
    </source>
</evidence>
<organism evidence="3 4">
    <name type="scientific">Telmatocola sphagniphila</name>
    <dbReference type="NCBI Taxonomy" id="1123043"/>
    <lineage>
        <taxon>Bacteria</taxon>
        <taxon>Pseudomonadati</taxon>
        <taxon>Planctomycetota</taxon>
        <taxon>Planctomycetia</taxon>
        <taxon>Gemmatales</taxon>
        <taxon>Gemmataceae</taxon>
    </lineage>
</organism>
<evidence type="ECO:0000256" key="2">
    <source>
        <dbReference type="SAM" id="Phobius"/>
    </source>
</evidence>
<feature type="compositionally biased region" description="Basic and acidic residues" evidence="1">
    <location>
        <begin position="1259"/>
        <end position="1277"/>
    </location>
</feature>
<feature type="compositionally biased region" description="Basic and acidic residues" evidence="1">
    <location>
        <begin position="1543"/>
        <end position="1552"/>
    </location>
</feature>
<feature type="transmembrane region" description="Helical" evidence="2">
    <location>
        <begin position="27"/>
        <end position="45"/>
    </location>
</feature>
<reference evidence="3" key="1">
    <citation type="submission" date="2021-05" db="EMBL/GenBank/DDBJ databases">
        <title>Complete genome sequence of the cellulolytic planctomycete Telmatocola sphagniphila SP2T and characterization of the first cellulase from planctomycetes.</title>
        <authorList>
            <person name="Rakitin A.L."/>
            <person name="Beletsky A.V."/>
            <person name="Naumoff D.G."/>
            <person name="Kulichevskaya I.S."/>
            <person name="Mardanov A.V."/>
            <person name="Ravin N.V."/>
            <person name="Dedysh S.N."/>
        </authorList>
    </citation>
    <scope>NUCLEOTIDE SEQUENCE</scope>
    <source>
        <strain evidence="3">SP2T</strain>
    </source>
</reference>
<keyword evidence="4" id="KW-1185">Reference proteome</keyword>
<feature type="region of interest" description="Disordered" evidence="1">
    <location>
        <begin position="556"/>
        <end position="576"/>
    </location>
</feature>
<feature type="compositionally biased region" description="Basic and acidic residues" evidence="1">
    <location>
        <begin position="911"/>
        <end position="942"/>
    </location>
</feature>
<keyword evidence="2" id="KW-0472">Membrane</keyword>
<dbReference type="EMBL" id="CP074694">
    <property type="protein sequence ID" value="QVL32290.1"/>
    <property type="molecule type" value="Genomic_DNA"/>
</dbReference>
<feature type="compositionally biased region" description="Basic and acidic residues" evidence="1">
    <location>
        <begin position="1397"/>
        <end position="1434"/>
    </location>
</feature>
<feature type="region of interest" description="Disordered" evidence="1">
    <location>
        <begin position="906"/>
        <end position="942"/>
    </location>
</feature>
<proteinExistence type="predicted"/>
<feature type="transmembrane region" description="Helical" evidence="2">
    <location>
        <begin position="148"/>
        <end position="169"/>
    </location>
</feature>
<feature type="compositionally biased region" description="Basic and acidic residues" evidence="1">
    <location>
        <begin position="670"/>
        <end position="686"/>
    </location>
</feature>
<sequence length="1668" mass="186883">MNSLPASLRLKLDELARRTRQGQRIQGVCRVSLILAILAVCIILLDAQLDLSRWLRVTLFFSWLAIGAGLWKMWLRNPLRAPLDQLGLAALVEKQYPRLGERLLTAVELAEHPESANGSSSWMNQLLGDADHRTKSLDFTTTVPLRGYWTFAGFSLVALALMLTPLYFIENSAGLIKRFALPWRDPALDAGFRIVITSGETGVPRGANLVLSGYFEPTKSKPSFPQNAQLVVRLPDGQIDTQAVTIEKENVFFANWDRANFDFEYRIESGPVKSEWYRVHVVEPLEIIGGLTEISPPAYTRKTGEPTPKVSGLGDLQAIQYSTIEHHIQFNRAPIAATLEWTPEDQSRSATNPAKITPLDIQNSSVVLQSRALQPGSYRLHVEAEYHVMFDWPAQPLRVKVDLPPKFTQASGFTDQTRTVRPDEVIGIGFALLDDFGLGKAFLEYRINQKDSIQQEIPLKLLNPAQGEAQYRLDLRGKVKDGDTIEYRLIAFDNRDLPEEKLGPQRSVYPPGERWAELRISNSADPLDEQEIETRRKSLDEKIQSVVRDLENSFQGTQRLRNDSSRQRSLNREQSEKLREIREKTGDNRSALDTLAQEIEVIPDLAALKQGLREVSSESLNNAEASLAEAQKTPGEPRREKFDAGMESIAQAIQKLEKLRKLNDKLAAEQRTRQKVDRLGQEERQLSEQAKTSDPAKLTELDARQREIQEKLQRLVADNEDLRNALKAGDNSEVNSLMTQLQALAENLKSLLGAQQEALKEERGGKLSDLAQRQSSLASRIDDFVRRTETTVRSNRLAPLSSTSARKAESDLMEGRPSDAFDNQVRSALEIEKFAQKLAEAADKVRDPREAARQLAEAQDFFRKRLAEETQKKNFDELPADKQNALLLEQKSINEAIAALKLPSDAASPLQERKQASEKAQEAVDRLQKKAKRSEVDDSLQKASDALRRLAEKLPSLGDRIAQARKNLTTMRNELETLSRQTDLALRPLEKQPHSEKLNREASGKLVEQARKLEKLQEALNKLDLPENGDRIQKAKEAAKRAWEDLKAGRVQDIAGSQQTLRRELDRLDQASAGMKTPEQQVAELAKQQKDLSEKIDLLSKKPRTEKEDWARLGKEQSDIIRKLQAQNIGEEPRGKEDALTLSRKTEQNLNEAKVEEARKSSLETEEHLQRLAERMANPEEAALQAKRLSKTQLLDAESLEKPSARKLSPQAMSEQKKQLQSAIDELRQIPGGDEAAAEKQKTLEKLQEALSQNPNDLAKARKEAAEAAKKFADKLHPTTASEPKPESKAENSGALPQKAQAEEARKLAQEQKQLSDDTLRRKEAMKNTNPEGDKNPLKEIIAKQKAIGEQAETLANGLGKAPMPNPDIVDQAKQAKQAAQDTAKELSNGRITPAKEQARNAKTQFEKLLEEPEAKKLAQKEQEIIAALEKLDSKAGPAQQADRLEELRQRSNELQKKFQDLTQRTAEQPEIQKSAQSSQEATQQAAKSMTQAQKLNREDQPETALKAMQEALQNLETAVKQHQAKIDPHAESMAQAGQSLNDARKQMENAHQELVQKTPAKAESSMKQAADSLQNAARQMRVQQPQQTPSSVTENRQGPPAGGAPVVPRGLSELKNISPEAAKHSGKAWGDLPGEVQAKILQDMRAHYGEDYANKIRYYFETISERK</sequence>
<feature type="compositionally biased region" description="Low complexity" evidence="1">
    <location>
        <begin position="1372"/>
        <end position="1381"/>
    </location>
</feature>
<feature type="compositionally biased region" description="Polar residues" evidence="1">
    <location>
        <begin position="1566"/>
        <end position="1597"/>
    </location>
</feature>
<evidence type="ECO:0008006" key="5">
    <source>
        <dbReference type="Google" id="ProtNLM"/>
    </source>
</evidence>